<proteinExistence type="predicted"/>
<dbReference type="Proteomes" id="UP000030747">
    <property type="component" value="Unassembled WGS sequence"/>
</dbReference>
<accession>U6KW37</accession>
<feature type="compositionally biased region" description="Polar residues" evidence="1">
    <location>
        <begin position="387"/>
        <end position="410"/>
    </location>
</feature>
<feature type="compositionally biased region" description="Basic and acidic residues" evidence="1">
    <location>
        <begin position="411"/>
        <end position="421"/>
    </location>
</feature>
<feature type="region of interest" description="Disordered" evidence="1">
    <location>
        <begin position="1"/>
        <end position="32"/>
    </location>
</feature>
<reference evidence="2" key="2">
    <citation type="submission" date="2013-10" db="EMBL/GenBank/DDBJ databases">
        <authorList>
            <person name="Aslett M."/>
        </authorList>
    </citation>
    <scope>NUCLEOTIDE SEQUENCE [LARGE SCALE GENOMIC DNA]</scope>
    <source>
        <strain evidence="2">Houghton</strain>
    </source>
</reference>
<dbReference type="GeneID" id="25254307"/>
<evidence type="ECO:0000256" key="1">
    <source>
        <dbReference type="SAM" id="MobiDB-lite"/>
    </source>
</evidence>
<feature type="region of interest" description="Disordered" evidence="1">
    <location>
        <begin position="292"/>
        <end position="347"/>
    </location>
</feature>
<reference evidence="2" key="1">
    <citation type="submission" date="2013-10" db="EMBL/GenBank/DDBJ databases">
        <title>Genomic analysis of the causative agents of coccidiosis in chickens.</title>
        <authorList>
            <person name="Reid A.J."/>
            <person name="Blake D."/>
            <person name="Billington K."/>
            <person name="Browne H."/>
            <person name="Dunn M."/>
            <person name="Hung S."/>
            <person name="Kawahara F."/>
            <person name="Miranda-Saavedra D."/>
            <person name="Mourier T."/>
            <person name="Nagra H."/>
            <person name="Otto T.D."/>
            <person name="Rawlings N."/>
            <person name="Sanchez A."/>
            <person name="Sanders M."/>
            <person name="Subramaniam C."/>
            <person name="Tay Y."/>
            <person name="Dear P."/>
            <person name="Doerig C."/>
            <person name="Gruber A."/>
            <person name="Parkinson J."/>
            <person name="Shirley M."/>
            <person name="Wan K.L."/>
            <person name="Berriman M."/>
            <person name="Tomley F."/>
            <person name="Pain A."/>
        </authorList>
    </citation>
    <scope>NUCLEOTIDE SEQUENCE [LARGE SCALE GENOMIC DNA]</scope>
    <source>
        <strain evidence="2">Houghton</strain>
    </source>
</reference>
<feature type="region of interest" description="Disordered" evidence="1">
    <location>
        <begin position="75"/>
        <end position="188"/>
    </location>
</feature>
<feature type="compositionally biased region" description="Low complexity" evidence="1">
    <location>
        <begin position="319"/>
        <end position="331"/>
    </location>
</feature>
<organism evidence="2 3">
    <name type="scientific">Eimeria tenella</name>
    <name type="common">Coccidian parasite</name>
    <dbReference type="NCBI Taxonomy" id="5802"/>
    <lineage>
        <taxon>Eukaryota</taxon>
        <taxon>Sar</taxon>
        <taxon>Alveolata</taxon>
        <taxon>Apicomplexa</taxon>
        <taxon>Conoidasida</taxon>
        <taxon>Coccidia</taxon>
        <taxon>Eucoccidiorida</taxon>
        <taxon>Eimeriorina</taxon>
        <taxon>Eimeriidae</taxon>
        <taxon>Eimeria</taxon>
    </lineage>
</organism>
<dbReference type="VEuPathDB" id="ToxoDB:ETH_00026055"/>
<keyword evidence="3" id="KW-1185">Reference proteome</keyword>
<protein>
    <submittedName>
        <fullName evidence="2">Uncharacterized protein</fullName>
    </submittedName>
</protein>
<dbReference type="RefSeq" id="XP_013233097.1">
    <property type="nucleotide sequence ID" value="XM_013377643.1"/>
</dbReference>
<dbReference type="AlphaFoldDB" id="U6KW37"/>
<feature type="compositionally biased region" description="Polar residues" evidence="1">
    <location>
        <begin position="174"/>
        <end position="184"/>
    </location>
</feature>
<evidence type="ECO:0000313" key="3">
    <source>
        <dbReference type="Proteomes" id="UP000030747"/>
    </source>
</evidence>
<name>U6KW37_EIMTE</name>
<sequence>MRSTWCTHLPRRGAVPGIEPGTSRTVSENHTTRLNSRRIPQVTFHSAPPPNLPCPPLVTSSAASHYFPTRAARLSPASHLPCASSSSPPKRRSLLSEPPPSATATASPAAPTAAHPRTKVSSPHQKRAAECTEHNGAPSSPNPLPQPQRPPPQPLQLQPTHEPKCRRRTKNEQRNAPNTTTPLSSCCKFPFTTGQTTTHNPSRFGGGSSMSSCGGDKMRSTWCIHPPHRGAVPGIQNKTSRTLSENHTTRLNSRRIPQVTFHSAPPRKLPCPPLVTSSAASHYFPTRAARLSPASHLPCASSSSPPKRRSLLSEPPPSATATATPAAPTAAHPRTKVSSPHQKRAAECTEHNHALLLFLQASIHDRPNHHTQPTSVWRRQQHEQLRRGQNAQHLVHPSATSRGCSGISTRELSHPKRDSDH</sequence>
<dbReference type="EMBL" id="HG675715">
    <property type="protein sequence ID" value="CDJ42347.1"/>
    <property type="molecule type" value="Genomic_DNA"/>
</dbReference>
<evidence type="ECO:0000313" key="2">
    <source>
        <dbReference type="EMBL" id="CDJ42347.1"/>
    </source>
</evidence>
<feature type="region of interest" description="Disordered" evidence="1">
    <location>
        <begin position="364"/>
        <end position="421"/>
    </location>
</feature>
<feature type="compositionally biased region" description="Polar residues" evidence="1">
    <location>
        <begin position="22"/>
        <end position="32"/>
    </location>
</feature>
<gene>
    <name evidence="2" type="ORF">ETH_00026055</name>
</gene>
<feature type="compositionally biased region" description="Low complexity" evidence="1">
    <location>
        <begin position="102"/>
        <end position="114"/>
    </location>
</feature>
<feature type="compositionally biased region" description="Pro residues" evidence="1">
    <location>
        <begin position="140"/>
        <end position="154"/>
    </location>
</feature>